<name>B0PBJ2_9FIRM</name>
<keyword evidence="1" id="KW-0812">Transmembrane</keyword>
<feature type="transmembrane region" description="Helical" evidence="1">
    <location>
        <begin position="45"/>
        <end position="66"/>
    </location>
</feature>
<feature type="domain" description="YdbS-like PH" evidence="2">
    <location>
        <begin position="70"/>
        <end position="145"/>
    </location>
</feature>
<feature type="transmembrane region" description="Helical" evidence="1">
    <location>
        <begin position="21"/>
        <end position="39"/>
    </location>
</feature>
<evidence type="ECO:0000256" key="1">
    <source>
        <dbReference type="SAM" id="Phobius"/>
    </source>
</evidence>
<comment type="caution">
    <text evidence="3">The sequence shown here is derived from an EMBL/GenBank/DDBJ whole genome shotgun (WGS) entry which is preliminary data.</text>
</comment>
<evidence type="ECO:0000259" key="2">
    <source>
        <dbReference type="Pfam" id="PF03703"/>
    </source>
</evidence>
<reference evidence="3" key="1">
    <citation type="submission" date="2007-11" db="EMBL/GenBank/DDBJ databases">
        <authorList>
            <person name="Fulton L."/>
            <person name="Clifton S."/>
            <person name="Fulton B."/>
            <person name="Xu J."/>
            <person name="Minx P."/>
            <person name="Pepin K.H."/>
            <person name="Johnson M."/>
            <person name="Thiruvilangam P."/>
            <person name="Bhonagiri V."/>
            <person name="Nash W.E."/>
            <person name="Mardis E.R."/>
            <person name="Wilson R.K."/>
        </authorList>
    </citation>
    <scope>NUCLEOTIDE SEQUENCE [LARGE SCALE GENOMIC DNA]</scope>
    <source>
        <strain evidence="3">DSM 17241</strain>
    </source>
</reference>
<dbReference type="Proteomes" id="UP000003803">
    <property type="component" value="Unassembled WGS sequence"/>
</dbReference>
<evidence type="ECO:0000313" key="3">
    <source>
        <dbReference type="EMBL" id="EDS10967.1"/>
    </source>
</evidence>
<reference evidence="3" key="2">
    <citation type="submission" date="2013-09" db="EMBL/GenBank/DDBJ databases">
        <title>Draft genome sequence of Anaerotruncus colihominis(DSM 17241).</title>
        <authorList>
            <person name="Sudarsanam P."/>
            <person name="Ley R."/>
            <person name="Guruge J."/>
            <person name="Turnbaugh P.J."/>
            <person name="Mahowald M."/>
            <person name="Liep D."/>
            <person name="Gordon J."/>
        </authorList>
    </citation>
    <scope>NUCLEOTIDE SEQUENCE</scope>
    <source>
        <strain evidence="3">DSM 17241</strain>
    </source>
</reference>
<dbReference type="AlphaFoldDB" id="B0PBJ2"/>
<keyword evidence="1" id="KW-0472">Membrane</keyword>
<dbReference type="eggNOG" id="COG3402">
    <property type="taxonomic scope" value="Bacteria"/>
</dbReference>
<gene>
    <name evidence="3" type="ORF">ANACOL_02148</name>
</gene>
<dbReference type="HOGENOM" id="CLU_1764178_0_0_9"/>
<proteinExistence type="predicted"/>
<organism evidence="3 4">
    <name type="scientific">Anaerotruncus colihominis DSM 17241</name>
    <dbReference type="NCBI Taxonomy" id="445972"/>
    <lineage>
        <taxon>Bacteria</taxon>
        <taxon>Bacillati</taxon>
        <taxon>Bacillota</taxon>
        <taxon>Clostridia</taxon>
        <taxon>Eubacteriales</taxon>
        <taxon>Oscillospiraceae</taxon>
        <taxon>Anaerotruncus</taxon>
    </lineage>
</organism>
<dbReference type="Pfam" id="PF03703">
    <property type="entry name" value="bPH_2"/>
    <property type="match status" value="1"/>
</dbReference>
<dbReference type="InterPro" id="IPR005182">
    <property type="entry name" value="YdbS-like_PH"/>
</dbReference>
<protein>
    <recommendedName>
        <fullName evidence="2">YdbS-like PH domain-containing protein</fullName>
    </recommendedName>
</protein>
<dbReference type="PANTHER" id="PTHR34473">
    <property type="entry name" value="UPF0699 TRANSMEMBRANE PROTEIN YDBS"/>
    <property type="match status" value="1"/>
</dbReference>
<keyword evidence="4" id="KW-1185">Reference proteome</keyword>
<dbReference type="PANTHER" id="PTHR34473:SF3">
    <property type="entry name" value="TRANSMEMBRANE PROTEIN-RELATED"/>
    <property type="match status" value="1"/>
</dbReference>
<accession>B0PBJ2</accession>
<keyword evidence="1" id="KW-1133">Transmembrane helix</keyword>
<dbReference type="EMBL" id="ABGD02000018">
    <property type="protein sequence ID" value="EDS10967.1"/>
    <property type="molecule type" value="Genomic_DNA"/>
</dbReference>
<sequence>MVERRPFVTLKKPDLHILTVWRLRLLAAALVPSFLTAWFSPRVNWLWWLFTAAWMCAFLYFYIFYYPIKYRKLAYGTNAHCLLVYCGVIYTRVKAVPFTSIQYTSVFSTPLERLFGVTSLFVYAAGGRVYIPGLAPQDARELQALLTPGRPHSAAQEGGAGDV</sequence>
<evidence type="ECO:0000313" key="4">
    <source>
        <dbReference type="Proteomes" id="UP000003803"/>
    </source>
</evidence>
<dbReference type="STRING" id="169435.ERS852551_02495"/>